<dbReference type="NCBIfam" id="NF000942">
    <property type="entry name" value="PRK00094.1-4"/>
    <property type="match status" value="1"/>
</dbReference>
<keyword evidence="7 9" id="KW-0594">Phospholipid biosynthesis</keyword>
<dbReference type="OrthoDB" id="9812273at2"/>
<dbReference type="InterPro" id="IPR008927">
    <property type="entry name" value="6-PGluconate_DH-like_C_sf"/>
</dbReference>
<feature type="binding site" evidence="11">
    <location>
        <begin position="251"/>
        <end position="252"/>
    </location>
    <ligand>
        <name>substrate</name>
    </ligand>
</feature>
<evidence type="ECO:0000313" key="17">
    <source>
        <dbReference type="EMBL" id="ARO15623.1"/>
    </source>
</evidence>
<dbReference type="GO" id="GO:0046168">
    <property type="term" value="P:glycerol-3-phosphate catabolic process"/>
    <property type="evidence" value="ECO:0007669"/>
    <property type="project" value="InterPro"/>
</dbReference>
<dbReference type="KEGG" id="kro:BVG79_02283"/>
<evidence type="ECO:0000256" key="14">
    <source>
        <dbReference type="RuleBase" id="RU000439"/>
    </source>
</evidence>
<feature type="binding site" evidence="12">
    <location>
        <position position="136"/>
    </location>
    <ligand>
        <name>NAD(+)</name>
        <dbReference type="ChEBI" id="CHEBI:57540"/>
    </ligand>
</feature>
<feature type="domain" description="Glycerol-3-phosphate dehydrogenase NAD-dependent C-terminal" evidence="16">
    <location>
        <begin position="176"/>
        <end position="311"/>
    </location>
</feature>
<feature type="binding site" evidence="9">
    <location>
        <position position="134"/>
    </location>
    <ligand>
        <name>sn-glycerol 3-phosphate</name>
        <dbReference type="ChEBI" id="CHEBI:57597"/>
    </ligand>
</feature>
<keyword evidence="4 9" id="KW-0560">Oxidoreductase</keyword>
<evidence type="ECO:0000256" key="2">
    <source>
        <dbReference type="ARBA" id="ARBA00022516"/>
    </source>
</evidence>
<dbReference type="SUPFAM" id="SSF51735">
    <property type="entry name" value="NAD(P)-binding Rossmann-fold domains"/>
    <property type="match status" value="1"/>
</dbReference>
<feature type="binding site" evidence="9">
    <location>
        <position position="104"/>
    </location>
    <ligand>
        <name>NADPH</name>
        <dbReference type="ChEBI" id="CHEBI:57783"/>
    </ligand>
</feature>
<comment type="function">
    <text evidence="9">Catalyzes the reduction of the glycolytic intermediate dihydroxyacetone phosphate (DHAP) to sn-glycerol 3-phosphate (G3P), the key precursor for phospholipid synthesis.</text>
</comment>
<feature type="binding site" evidence="9">
    <location>
        <position position="11"/>
    </location>
    <ligand>
        <name>NADPH</name>
        <dbReference type="ChEBI" id="CHEBI:57783"/>
    </ligand>
</feature>
<sequence>MTICIVGAGAFGTALAVTLARATPDRIIHLWVRDITAETTINWTGESPRLPGVPLPKNVHVTSLTTALSDADTILLATPAQALRPFLDKHASLLAGRPLVACAKGIDLTTLEGPSATIAAMVPDATPAILTGPSFAADIARGLPTALTLACADDAVGAALQEQLSTPTLRLYRTTDLRGAELGGALKNVMAIACGATIGAGFGDSARAALMTRGYAEMQRMALALGAGPETLAGLSGFGDLVLTCTSDLSRNYRFGLALGQGRAPDSGVTVEGVATADAAHRLAQKLGIDMPITAAVAQLARGEITPADAMQDLLARPLKEE</sequence>
<comment type="catalytic activity">
    <reaction evidence="9 14">
        <text>sn-glycerol 3-phosphate + NADP(+) = dihydroxyacetone phosphate + NADPH + H(+)</text>
        <dbReference type="Rhea" id="RHEA:11096"/>
        <dbReference type="ChEBI" id="CHEBI:15378"/>
        <dbReference type="ChEBI" id="CHEBI:57597"/>
        <dbReference type="ChEBI" id="CHEBI:57642"/>
        <dbReference type="ChEBI" id="CHEBI:57783"/>
        <dbReference type="ChEBI" id="CHEBI:58349"/>
        <dbReference type="EC" id="1.1.1.94"/>
    </reaction>
</comment>
<feature type="binding site" evidence="11">
    <location>
        <position position="104"/>
    </location>
    <ligand>
        <name>substrate</name>
    </ligand>
</feature>
<dbReference type="GO" id="GO:0051287">
    <property type="term" value="F:NAD binding"/>
    <property type="evidence" value="ECO:0007669"/>
    <property type="project" value="InterPro"/>
</dbReference>
<keyword evidence="2 9" id="KW-0444">Lipid biosynthesis</keyword>
<dbReference type="InterPro" id="IPR013328">
    <property type="entry name" value="6PGD_dom2"/>
</dbReference>
<keyword evidence="9" id="KW-0547">Nucleotide-binding</keyword>
<protein>
    <recommendedName>
        <fullName evidence="9">Glycerol-3-phosphate dehydrogenase [NAD(P)+]</fullName>
        <ecNumber evidence="9">1.1.1.94</ecNumber>
    </recommendedName>
    <alternativeName>
        <fullName evidence="9">NAD(P)(+)-dependent glycerol-3-phosphate dehydrogenase</fullName>
    </alternativeName>
    <alternativeName>
        <fullName evidence="9">NAD(P)H-dependent dihydroxyacetone-phosphate reductase</fullName>
    </alternativeName>
</protein>
<keyword evidence="5 9" id="KW-0520">NAD</keyword>
<evidence type="ECO:0000256" key="5">
    <source>
        <dbReference type="ARBA" id="ARBA00023027"/>
    </source>
</evidence>
<dbReference type="GO" id="GO:0141152">
    <property type="term" value="F:glycerol-3-phosphate dehydrogenase (NAD+) activity"/>
    <property type="evidence" value="ECO:0007669"/>
    <property type="project" value="RHEA"/>
</dbReference>
<dbReference type="InterPro" id="IPR011128">
    <property type="entry name" value="G3P_DH_NAD-dep_N"/>
</dbReference>
<comment type="catalytic activity">
    <reaction evidence="9">
        <text>sn-glycerol 3-phosphate + NAD(+) = dihydroxyacetone phosphate + NADH + H(+)</text>
        <dbReference type="Rhea" id="RHEA:11092"/>
        <dbReference type="ChEBI" id="CHEBI:15378"/>
        <dbReference type="ChEBI" id="CHEBI:57540"/>
        <dbReference type="ChEBI" id="CHEBI:57597"/>
        <dbReference type="ChEBI" id="CHEBI:57642"/>
        <dbReference type="ChEBI" id="CHEBI:57945"/>
        <dbReference type="EC" id="1.1.1.94"/>
    </reaction>
</comment>
<keyword evidence="6 9" id="KW-0443">Lipid metabolism</keyword>
<proteinExistence type="inferred from homology"/>
<dbReference type="InterPro" id="IPR006109">
    <property type="entry name" value="G3P_DH_NAD-dep_C"/>
</dbReference>
<accession>A0A1W6P2G6</accession>
<dbReference type="GO" id="GO:0006650">
    <property type="term" value="P:glycerophospholipid metabolic process"/>
    <property type="evidence" value="ECO:0007669"/>
    <property type="project" value="UniProtKB-UniRule"/>
</dbReference>
<dbReference type="Pfam" id="PF07479">
    <property type="entry name" value="NAD_Gly3P_dh_C"/>
    <property type="match status" value="1"/>
</dbReference>
<evidence type="ECO:0000256" key="10">
    <source>
        <dbReference type="PIRSR" id="PIRSR000114-1"/>
    </source>
</evidence>
<evidence type="ECO:0000256" key="7">
    <source>
        <dbReference type="ARBA" id="ARBA00023209"/>
    </source>
</evidence>
<evidence type="ECO:0000256" key="11">
    <source>
        <dbReference type="PIRSR" id="PIRSR000114-2"/>
    </source>
</evidence>
<dbReference type="HAMAP" id="MF_00394">
    <property type="entry name" value="NAD_Glyc3P_dehydrog"/>
    <property type="match status" value="1"/>
</dbReference>
<dbReference type="PROSITE" id="PS00957">
    <property type="entry name" value="NAD_G3PDH"/>
    <property type="match status" value="1"/>
</dbReference>
<reference evidence="17 18" key="1">
    <citation type="submission" date="2017-02" db="EMBL/GenBank/DDBJ databases">
        <title>Ketogulonicigenium robustum SPU B003 Genome sequencing and assembly.</title>
        <authorList>
            <person name="Li Y."/>
            <person name="Liu L."/>
            <person name="Wang C."/>
            <person name="Zhang M."/>
            <person name="Zhang T."/>
            <person name="Zhang Y."/>
        </authorList>
    </citation>
    <scope>NUCLEOTIDE SEQUENCE [LARGE SCALE GENOMIC DNA]</scope>
    <source>
        <strain evidence="17 18">SPU_B003</strain>
    </source>
</reference>
<keyword evidence="3 9" id="KW-0521">NADP</keyword>
<evidence type="ECO:0000256" key="8">
    <source>
        <dbReference type="ARBA" id="ARBA00023264"/>
    </source>
</evidence>
<keyword evidence="9" id="KW-0963">Cytoplasm</keyword>
<comment type="pathway">
    <text evidence="9">Membrane lipid metabolism; glycerophospholipid metabolism.</text>
</comment>
<feature type="binding site" evidence="9">
    <location>
        <position position="33"/>
    </location>
    <ligand>
        <name>NADPH</name>
        <dbReference type="ChEBI" id="CHEBI:57783"/>
    </ligand>
</feature>
<comment type="subcellular location">
    <subcellularLocation>
        <location evidence="9">Cytoplasm</location>
    </subcellularLocation>
</comment>
<feature type="domain" description="Glycerol-3-phosphate dehydrogenase NAD-dependent N-terminal" evidence="15">
    <location>
        <begin position="3"/>
        <end position="155"/>
    </location>
</feature>
<evidence type="ECO:0000256" key="9">
    <source>
        <dbReference type="HAMAP-Rule" id="MF_00394"/>
    </source>
</evidence>
<feature type="binding site" evidence="9">
    <location>
        <position position="251"/>
    </location>
    <ligand>
        <name>sn-glycerol 3-phosphate</name>
        <dbReference type="ChEBI" id="CHEBI:57597"/>
    </ligand>
</feature>
<dbReference type="UniPathway" id="UPA00940"/>
<dbReference type="EMBL" id="CP019937">
    <property type="protein sequence ID" value="ARO15623.1"/>
    <property type="molecule type" value="Genomic_DNA"/>
</dbReference>
<evidence type="ECO:0000313" key="18">
    <source>
        <dbReference type="Proteomes" id="UP000242447"/>
    </source>
</evidence>
<dbReference type="PRINTS" id="PR00077">
    <property type="entry name" value="GPDHDRGNASE"/>
</dbReference>
<name>A0A1W6P2G6_9RHOB</name>
<evidence type="ECO:0000259" key="16">
    <source>
        <dbReference type="Pfam" id="PF07479"/>
    </source>
</evidence>
<dbReference type="FunFam" id="1.10.1040.10:FF:000001">
    <property type="entry name" value="Glycerol-3-phosphate dehydrogenase [NAD(P)+]"/>
    <property type="match status" value="1"/>
</dbReference>
<gene>
    <name evidence="9 17" type="primary">gpsA</name>
    <name evidence="17" type="ORF">BVG79_02283</name>
</gene>
<feature type="binding site" evidence="9">
    <location>
        <position position="187"/>
    </location>
    <ligand>
        <name>sn-glycerol 3-phosphate</name>
        <dbReference type="ChEBI" id="CHEBI:57597"/>
    </ligand>
</feature>
<feature type="binding site" evidence="12">
    <location>
        <position position="251"/>
    </location>
    <ligand>
        <name>NAD(+)</name>
        <dbReference type="ChEBI" id="CHEBI:57540"/>
    </ligand>
</feature>
<dbReference type="GO" id="GO:0141153">
    <property type="term" value="F:glycerol-3-phosphate dehydrogenase (NADP+) activity"/>
    <property type="evidence" value="ECO:0007669"/>
    <property type="project" value="RHEA"/>
</dbReference>
<organism evidence="17 18">
    <name type="scientific">Ketogulonicigenium robustum</name>
    <dbReference type="NCBI Taxonomy" id="92947"/>
    <lineage>
        <taxon>Bacteria</taxon>
        <taxon>Pseudomonadati</taxon>
        <taxon>Pseudomonadota</taxon>
        <taxon>Alphaproteobacteria</taxon>
        <taxon>Rhodobacterales</taxon>
        <taxon>Roseobacteraceae</taxon>
        <taxon>Ketogulonicigenium</taxon>
    </lineage>
</organism>
<comment type="caution">
    <text evidence="9">Lacks conserved residue(s) required for the propagation of feature annotation.</text>
</comment>
<dbReference type="PIRSF" id="PIRSF000114">
    <property type="entry name" value="Glycerol-3-P_dh"/>
    <property type="match status" value="1"/>
</dbReference>
<dbReference type="PANTHER" id="PTHR11728">
    <property type="entry name" value="GLYCEROL-3-PHOSPHATE DEHYDROGENASE"/>
    <property type="match status" value="1"/>
</dbReference>
<evidence type="ECO:0000256" key="3">
    <source>
        <dbReference type="ARBA" id="ARBA00022857"/>
    </source>
</evidence>
<feature type="binding site" evidence="12">
    <location>
        <begin position="7"/>
        <end position="12"/>
    </location>
    <ligand>
        <name>NAD(+)</name>
        <dbReference type="ChEBI" id="CHEBI:57540"/>
    </ligand>
</feature>
<dbReference type="NCBIfam" id="NF000940">
    <property type="entry name" value="PRK00094.1-2"/>
    <property type="match status" value="1"/>
</dbReference>
<dbReference type="InterPro" id="IPR006168">
    <property type="entry name" value="G3P_DH_NAD-dep"/>
</dbReference>
<feature type="binding site" evidence="9">
    <location>
        <position position="251"/>
    </location>
    <ligand>
        <name>NADPH</name>
        <dbReference type="ChEBI" id="CHEBI:57783"/>
    </ligand>
</feature>
<feature type="binding site" evidence="9">
    <location>
        <position position="252"/>
    </location>
    <ligand>
        <name>sn-glycerol 3-phosphate</name>
        <dbReference type="ChEBI" id="CHEBI:57597"/>
    </ligand>
</feature>
<dbReference type="GO" id="GO:0005975">
    <property type="term" value="P:carbohydrate metabolic process"/>
    <property type="evidence" value="ECO:0007669"/>
    <property type="project" value="InterPro"/>
</dbReference>
<dbReference type="GO" id="GO:0005829">
    <property type="term" value="C:cytosol"/>
    <property type="evidence" value="ECO:0007669"/>
    <property type="project" value="TreeGrafter"/>
</dbReference>
<dbReference type="Proteomes" id="UP000242447">
    <property type="component" value="Chromosome"/>
</dbReference>
<dbReference type="STRING" id="92947.BVG79_02283"/>
<dbReference type="InterPro" id="IPR036291">
    <property type="entry name" value="NAD(P)-bd_dom_sf"/>
</dbReference>
<feature type="binding site" evidence="9">
    <location>
        <position position="104"/>
    </location>
    <ligand>
        <name>sn-glycerol 3-phosphate</name>
        <dbReference type="ChEBI" id="CHEBI:57597"/>
    </ligand>
</feature>
<evidence type="ECO:0000256" key="12">
    <source>
        <dbReference type="PIRSR" id="PIRSR000114-3"/>
    </source>
</evidence>
<dbReference type="GO" id="GO:0046167">
    <property type="term" value="P:glycerol-3-phosphate biosynthetic process"/>
    <property type="evidence" value="ECO:0007669"/>
    <property type="project" value="UniProtKB-UniRule"/>
</dbReference>
<dbReference type="Gene3D" id="3.40.50.720">
    <property type="entry name" value="NAD(P)-binding Rossmann-like Domain"/>
    <property type="match status" value="1"/>
</dbReference>
<dbReference type="GO" id="GO:0008654">
    <property type="term" value="P:phospholipid biosynthetic process"/>
    <property type="evidence" value="ECO:0007669"/>
    <property type="project" value="UniProtKB-KW"/>
</dbReference>
<evidence type="ECO:0000256" key="1">
    <source>
        <dbReference type="ARBA" id="ARBA00011009"/>
    </source>
</evidence>
<feature type="binding site" evidence="9">
    <location>
        <position position="240"/>
    </location>
    <ligand>
        <name>sn-glycerol 3-phosphate</name>
        <dbReference type="ChEBI" id="CHEBI:57597"/>
    </ligand>
</feature>
<keyword evidence="18" id="KW-1185">Reference proteome</keyword>
<feature type="active site" description="Proton acceptor" evidence="9 10">
    <location>
        <position position="187"/>
    </location>
</feature>
<evidence type="ECO:0000256" key="13">
    <source>
        <dbReference type="RuleBase" id="RU000437"/>
    </source>
</evidence>
<dbReference type="Gene3D" id="1.10.1040.10">
    <property type="entry name" value="N-(1-d-carboxylethyl)-l-norvaline Dehydrogenase, domain 2"/>
    <property type="match status" value="1"/>
</dbReference>
<dbReference type="SUPFAM" id="SSF48179">
    <property type="entry name" value="6-phosphogluconate dehydrogenase C-terminal domain-like"/>
    <property type="match status" value="1"/>
</dbReference>
<dbReference type="PANTHER" id="PTHR11728:SF1">
    <property type="entry name" value="GLYCEROL-3-PHOSPHATE DEHYDROGENASE [NAD(+)] 2, CHLOROPLASTIC"/>
    <property type="match status" value="1"/>
</dbReference>
<dbReference type="RefSeq" id="WP_085786995.1">
    <property type="nucleotide sequence ID" value="NZ_CP019937.1"/>
</dbReference>
<evidence type="ECO:0000256" key="6">
    <source>
        <dbReference type="ARBA" id="ARBA00023098"/>
    </source>
</evidence>
<feature type="binding site" evidence="9">
    <location>
        <position position="132"/>
    </location>
    <ligand>
        <name>sn-glycerol 3-phosphate</name>
        <dbReference type="ChEBI" id="CHEBI:57597"/>
    </ligand>
</feature>
<dbReference type="Pfam" id="PF01210">
    <property type="entry name" value="NAD_Gly3P_dh_N"/>
    <property type="match status" value="1"/>
</dbReference>
<feature type="binding site" evidence="9">
    <location>
        <position position="250"/>
    </location>
    <ligand>
        <name>sn-glycerol 3-phosphate</name>
        <dbReference type="ChEBI" id="CHEBI:57597"/>
    </ligand>
</feature>
<dbReference type="EC" id="1.1.1.94" evidence="9"/>
<keyword evidence="8 9" id="KW-1208">Phospholipid metabolism</keyword>
<evidence type="ECO:0000256" key="4">
    <source>
        <dbReference type="ARBA" id="ARBA00023002"/>
    </source>
</evidence>
<feature type="binding site" evidence="9">
    <location>
        <position position="136"/>
    </location>
    <ligand>
        <name>NADPH</name>
        <dbReference type="ChEBI" id="CHEBI:57783"/>
    </ligand>
</feature>
<dbReference type="AlphaFoldDB" id="A0A1W6P2G6"/>
<comment type="similarity">
    <text evidence="1 9 13">Belongs to the NAD-dependent glycerol-3-phosphate dehydrogenase family.</text>
</comment>
<evidence type="ECO:0000259" key="15">
    <source>
        <dbReference type="Pfam" id="PF01210"/>
    </source>
</evidence>
<feature type="binding site" evidence="9">
    <location>
        <position position="272"/>
    </location>
    <ligand>
        <name>NADPH</name>
        <dbReference type="ChEBI" id="CHEBI:57783"/>
    </ligand>
</feature>